<dbReference type="EMBL" id="BK032553">
    <property type="protein sequence ID" value="DAF47302.1"/>
    <property type="molecule type" value="Genomic_DNA"/>
</dbReference>
<evidence type="ECO:0000313" key="1">
    <source>
        <dbReference type="EMBL" id="DAF47302.1"/>
    </source>
</evidence>
<proteinExistence type="predicted"/>
<accession>A0A8S5S8P4</accession>
<organism evidence="1">
    <name type="scientific">Siphoviridae sp. ctHNe8</name>
    <dbReference type="NCBI Taxonomy" id="2827827"/>
    <lineage>
        <taxon>Viruses</taxon>
        <taxon>Duplodnaviria</taxon>
        <taxon>Heunggongvirae</taxon>
        <taxon>Uroviricota</taxon>
        <taxon>Caudoviricetes</taxon>
    </lineage>
</organism>
<protein>
    <submittedName>
        <fullName evidence="1">Minor capsid protein from bacteriophage</fullName>
    </submittedName>
</protein>
<sequence length="152" mass="16805">MTALEKIKQFVESYPGAAALASIMVDYTDQIPANGGIFPSGLVEISRKADICGNVTVYNQYNFGLRYIFEKSPGDDDGATQNAAWIMGLQEWVQEQSALGNAPVFGDVLQEETISAQNGSLFDTDEEGIAVYFVQISVKFTRKYEVKNKWLT</sequence>
<name>A0A8S5S8P4_9CAUD</name>
<reference evidence="1" key="1">
    <citation type="journal article" date="2021" name="Proc. Natl. Acad. Sci. U.S.A.">
        <title>A Catalog of Tens of Thousands of Viruses from Human Metagenomes Reveals Hidden Associations with Chronic Diseases.</title>
        <authorList>
            <person name="Tisza M.J."/>
            <person name="Buck C.B."/>
        </authorList>
    </citation>
    <scope>NUCLEOTIDE SEQUENCE</scope>
    <source>
        <strain evidence="1">CtHNe8</strain>
    </source>
</reference>